<comment type="pathway">
    <text evidence="1">Lipid metabolism.</text>
</comment>
<dbReference type="AlphaFoldDB" id="A0A1I5BPR1"/>
<reference evidence="12" key="1">
    <citation type="submission" date="2016-10" db="EMBL/GenBank/DDBJ databases">
        <authorList>
            <person name="Varghese N."/>
            <person name="Submissions S."/>
        </authorList>
    </citation>
    <scope>NUCLEOTIDE SEQUENCE [LARGE SCALE GENOMIC DNA]</scope>
    <source>
        <strain evidence="12">DSM 28463</strain>
    </source>
</reference>
<evidence type="ECO:0000256" key="6">
    <source>
        <dbReference type="ARBA" id="ARBA00038095"/>
    </source>
</evidence>
<dbReference type="PANTHER" id="PTHR37323:SF1">
    <property type="entry name" value="L-ORNITHINE N(ALPHA)-ACYLTRANSFERASE"/>
    <property type="match status" value="1"/>
</dbReference>
<dbReference type="PANTHER" id="PTHR37323">
    <property type="entry name" value="GCN5-RELATED N-ACETYLTRANSFERASE"/>
    <property type="match status" value="1"/>
</dbReference>
<evidence type="ECO:0000256" key="3">
    <source>
        <dbReference type="ARBA" id="ARBA00022679"/>
    </source>
</evidence>
<dbReference type="InterPro" id="IPR052351">
    <property type="entry name" value="Ornithine_N-alpha-AT"/>
</dbReference>
<dbReference type="Gene3D" id="3.40.630.30">
    <property type="match status" value="1"/>
</dbReference>
<keyword evidence="2" id="KW-0444">Lipid biosynthesis</keyword>
<keyword evidence="5 11" id="KW-0012">Acyltransferase</keyword>
<dbReference type="SUPFAM" id="SSF55729">
    <property type="entry name" value="Acyl-CoA N-acyltransferases (Nat)"/>
    <property type="match status" value="1"/>
</dbReference>
<evidence type="ECO:0000256" key="1">
    <source>
        <dbReference type="ARBA" id="ARBA00005189"/>
    </source>
</evidence>
<dbReference type="OrthoDB" id="9787072at2"/>
<comment type="similarity">
    <text evidence="6">Belongs to the acetyltransferase family. OlsB subfamily.</text>
</comment>
<keyword evidence="3 11" id="KW-0808">Transferase</keyword>
<evidence type="ECO:0000256" key="5">
    <source>
        <dbReference type="ARBA" id="ARBA00023315"/>
    </source>
</evidence>
<dbReference type="Pfam" id="PF13444">
    <property type="entry name" value="Acetyltransf_5"/>
    <property type="match status" value="1"/>
</dbReference>
<dbReference type="STRING" id="1005928.SAMN04487859_108129"/>
<proteinExistence type="inferred from homology"/>
<comment type="function">
    <text evidence="9">Catalyzes the first step in the biosynthesis of ornithine lipids, which are phosphorus-free membrane lipids. Catalyzes the 3-hydroxyacyl-acyl carrier protein-dependent acylation of ornithine to form lyso-ornithine lipid (LOL).</text>
</comment>
<protein>
    <recommendedName>
        <fullName evidence="8">L-ornithine N(alpha)-acyltransferase</fullName>
        <ecNumber evidence="7">2.3.2.30</ecNumber>
    </recommendedName>
</protein>
<evidence type="ECO:0000256" key="9">
    <source>
        <dbReference type="ARBA" id="ARBA00045724"/>
    </source>
</evidence>
<evidence type="ECO:0000256" key="10">
    <source>
        <dbReference type="ARBA" id="ARBA00047785"/>
    </source>
</evidence>
<evidence type="ECO:0000256" key="4">
    <source>
        <dbReference type="ARBA" id="ARBA00023098"/>
    </source>
</evidence>
<evidence type="ECO:0000313" key="11">
    <source>
        <dbReference type="EMBL" id="SFN76596.1"/>
    </source>
</evidence>
<gene>
    <name evidence="11" type="ORF">SAMN04487859_108129</name>
</gene>
<dbReference type="Proteomes" id="UP000198599">
    <property type="component" value="Unassembled WGS sequence"/>
</dbReference>
<dbReference type="GO" id="GO:0006629">
    <property type="term" value="P:lipid metabolic process"/>
    <property type="evidence" value="ECO:0007669"/>
    <property type="project" value="UniProtKB-KW"/>
</dbReference>
<evidence type="ECO:0000256" key="2">
    <source>
        <dbReference type="ARBA" id="ARBA00022516"/>
    </source>
</evidence>
<dbReference type="RefSeq" id="WP_092837361.1">
    <property type="nucleotide sequence ID" value="NZ_FOVP01000008.1"/>
</dbReference>
<dbReference type="InterPro" id="IPR016181">
    <property type="entry name" value="Acyl_CoA_acyltransferase"/>
</dbReference>
<evidence type="ECO:0000313" key="12">
    <source>
        <dbReference type="Proteomes" id="UP000198599"/>
    </source>
</evidence>
<dbReference type="EMBL" id="FOVP01000008">
    <property type="protein sequence ID" value="SFN76596.1"/>
    <property type="molecule type" value="Genomic_DNA"/>
</dbReference>
<evidence type="ECO:0000256" key="8">
    <source>
        <dbReference type="ARBA" id="ARBA00039866"/>
    </source>
</evidence>
<keyword evidence="4" id="KW-0443">Lipid metabolism</keyword>
<dbReference type="GO" id="GO:0043810">
    <property type="term" value="F:ornithine-acyl [acyl carrier protein] N-acyltransferase activity"/>
    <property type="evidence" value="ECO:0007669"/>
    <property type="project" value="UniProtKB-EC"/>
</dbReference>
<name>A0A1I5BPR1_9RHOB</name>
<dbReference type="EC" id="2.3.2.30" evidence="7"/>
<comment type="catalytic activity">
    <reaction evidence="10">
        <text>a (3R)-hydroxyacyl-[ACP] + L-ornithine = a lyso-ornithine lipid + holo-[ACP] + H(+)</text>
        <dbReference type="Rhea" id="RHEA:20633"/>
        <dbReference type="Rhea" id="RHEA-COMP:9685"/>
        <dbReference type="Rhea" id="RHEA-COMP:9945"/>
        <dbReference type="ChEBI" id="CHEBI:15378"/>
        <dbReference type="ChEBI" id="CHEBI:46911"/>
        <dbReference type="ChEBI" id="CHEBI:64479"/>
        <dbReference type="ChEBI" id="CHEBI:78827"/>
        <dbReference type="ChEBI" id="CHEBI:138482"/>
        <dbReference type="EC" id="2.3.2.30"/>
    </reaction>
    <physiologicalReaction direction="left-to-right" evidence="10">
        <dbReference type="Rhea" id="RHEA:20634"/>
    </physiologicalReaction>
</comment>
<accession>A0A1I5BPR1</accession>
<evidence type="ECO:0000256" key="7">
    <source>
        <dbReference type="ARBA" id="ARBA00039058"/>
    </source>
</evidence>
<keyword evidence="12" id="KW-1185">Reference proteome</keyword>
<sequence length="247" mass="27550">MAHSQSTRYRVRVAQDGRDIRAAQRLRHLAFAPVVEADLDCDAFDPLCTHFLIEEQSGGRLVGCFRMLPLSSGVEINLSYAAQFYDLAKLSRFVGPMAELGRFCSLPGVQDPDILRHAWAAMTRHVDRTGVEMLFGCSSFQGTDPAPYRDSFALLRDRHLAPEVWRPRVGAPGVFRFCEGLGGHEPDPKQALRHMPPLLRSYLAMGGWVSDHAVVDARMNTLHVFTGVEIKAIPPMRKRLLRALAAT</sequence>
<organism evidence="11 12">
    <name type="scientific">Roseovarius lutimaris</name>
    <dbReference type="NCBI Taxonomy" id="1005928"/>
    <lineage>
        <taxon>Bacteria</taxon>
        <taxon>Pseudomonadati</taxon>
        <taxon>Pseudomonadota</taxon>
        <taxon>Alphaproteobacteria</taxon>
        <taxon>Rhodobacterales</taxon>
        <taxon>Roseobacteraceae</taxon>
        <taxon>Roseovarius</taxon>
    </lineage>
</organism>